<dbReference type="RefSeq" id="WP_089336964.1">
    <property type="nucleotide sequence ID" value="NZ_FZNO01000013.1"/>
</dbReference>
<evidence type="ECO:0000256" key="3">
    <source>
        <dbReference type="ARBA" id="ARBA00022692"/>
    </source>
</evidence>
<dbReference type="GO" id="GO:0005886">
    <property type="term" value="C:plasma membrane"/>
    <property type="evidence" value="ECO:0007669"/>
    <property type="project" value="TreeGrafter"/>
</dbReference>
<dbReference type="GO" id="GO:0000271">
    <property type="term" value="P:polysaccharide biosynthetic process"/>
    <property type="evidence" value="ECO:0007669"/>
    <property type="project" value="InterPro"/>
</dbReference>
<dbReference type="EMBL" id="FZNO01000013">
    <property type="protein sequence ID" value="SNR56823.1"/>
    <property type="molecule type" value="Genomic_DNA"/>
</dbReference>
<name>A0A238XEB9_9ACTN</name>
<protein>
    <submittedName>
        <fullName evidence="8">Putative flippase GtrA (Transmembrane translocase of bactoprenol-linked glucose)</fullName>
    </submittedName>
</protein>
<keyword evidence="5 6" id="KW-0472">Membrane</keyword>
<feature type="transmembrane region" description="Helical" evidence="6">
    <location>
        <begin position="87"/>
        <end position="112"/>
    </location>
</feature>
<gene>
    <name evidence="8" type="ORF">SAMN06272737_1134</name>
</gene>
<feature type="domain" description="GtrA/DPMS transmembrane" evidence="7">
    <location>
        <begin position="25"/>
        <end position="144"/>
    </location>
</feature>
<dbReference type="Proteomes" id="UP000198403">
    <property type="component" value="Unassembled WGS sequence"/>
</dbReference>
<sequence>MVPGARLRSRLSAGATLLLRELSAFGVVGAACLVLDLTLFQVLYTSVGLGAVTSKVLASAVATTAAFVGHRYWSFSRRVRSGLPREYVLFFGVNGLTLMLSMLMIAAVRYPLGQESAFALQLTNVAAIALGTALRFVLYRRWVFLAPAAPTFPRPALAPDALGSPARRVP</sequence>
<evidence type="ECO:0000256" key="2">
    <source>
        <dbReference type="ARBA" id="ARBA00009399"/>
    </source>
</evidence>
<evidence type="ECO:0000256" key="6">
    <source>
        <dbReference type="SAM" id="Phobius"/>
    </source>
</evidence>
<evidence type="ECO:0000256" key="4">
    <source>
        <dbReference type="ARBA" id="ARBA00022989"/>
    </source>
</evidence>
<keyword evidence="3 6" id="KW-0812">Transmembrane</keyword>
<dbReference type="InterPro" id="IPR051401">
    <property type="entry name" value="GtrA_CellWall_Glycosyl"/>
</dbReference>
<reference evidence="8 9" key="1">
    <citation type="submission" date="2017-06" db="EMBL/GenBank/DDBJ databases">
        <authorList>
            <person name="Kim H.J."/>
            <person name="Triplett B.A."/>
        </authorList>
    </citation>
    <scope>NUCLEOTIDE SEQUENCE [LARGE SCALE GENOMIC DNA]</scope>
    <source>
        <strain evidence="8 9">DSM 44272</strain>
    </source>
</reference>
<feature type="transmembrane region" description="Helical" evidence="6">
    <location>
        <begin position="56"/>
        <end position="75"/>
    </location>
</feature>
<dbReference type="AlphaFoldDB" id="A0A238XEB9"/>
<evidence type="ECO:0000259" key="7">
    <source>
        <dbReference type="Pfam" id="PF04138"/>
    </source>
</evidence>
<evidence type="ECO:0000313" key="8">
    <source>
        <dbReference type="EMBL" id="SNR56823.1"/>
    </source>
</evidence>
<dbReference type="InterPro" id="IPR007267">
    <property type="entry name" value="GtrA_DPMS_TM"/>
</dbReference>
<dbReference type="PANTHER" id="PTHR38459">
    <property type="entry name" value="PROPHAGE BACTOPRENOL-LINKED GLUCOSE TRANSLOCASE HOMOLOG"/>
    <property type="match status" value="1"/>
</dbReference>
<evidence type="ECO:0000256" key="5">
    <source>
        <dbReference type="ARBA" id="ARBA00023136"/>
    </source>
</evidence>
<comment type="subcellular location">
    <subcellularLocation>
        <location evidence="1">Membrane</location>
        <topology evidence="1">Multi-pass membrane protein</topology>
    </subcellularLocation>
</comment>
<evidence type="ECO:0000313" key="9">
    <source>
        <dbReference type="Proteomes" id="UP000198403"/>
    </source>
</evidence>
<feature type="transmembrane region" description="Helical" evidence="6">
    <location>
        <begin position="118"/>
        <end position="138"/>
    </location>
</feature>
<evidence type="ECO:0000256" key="1">
    <source>
        <dbReference type="ARBA" id="ARBA00004141"/>
    </source>
</evidence>
<proteinExistence type="inferred from homology"/>
<organism evidence="8 9">
    <name type="scientific">Blastococcus mobilis</name>
    <dbReference type="NCBI Taxonomy" id="1938746"/>
    <lineage>
        <taxon>Bacteria</taxon>
        <taxon>Bacillati</taxon>
        <taxon>Actinomycetota</taxon>
        <taxon>Actinomycetes</taxon>
        <taxon>Geodermatophilales</taxon>
        <taxon>Geodermatophilaceae</taxon>
        <taxon>Blastococcus</taxon>
    </lineage>
</organism>
<dbReference type="PROSITE" id="PS51257">
    <property type="entry name" value="PROKAR_LIPOPROTEIN"/>
    <property type="match status" value="1"/>
</dbReference>
<dbReference type="PANTHER" id="PTHR38459:SF1">
    <property type="entry name" value="PROPHAGE BACTOPRENOL-LINKED GLUCOSE TRANSLOCASE HOMOLOG"/>
    <property type="match status" value="1"/>
</dbReference>
<comment type="similarity">
    <text evidence="2">Belongs to the GtrA family.</text>
</comment>
<accession>A0A238XEB9</accession>
<dbReference type="OrthoDB" id="9807815at2"/>
<keyword evidence="9" id="KW-1185">Reference proteome</keyword>
<dbReference type="Pfam" id="PF04138">
    <property type="entry name" value="GtrA_DPMS_TM"/>
    <property type="match status" value="1"/>
</dbReference>
<keyword evidence="4 6" id="KW-1133">Transmembrane helix</keyword>
<feature type="transmembrane region" description="Helical" evidence="6">
    <location>
        <begin position="21"/>
        <end position="44"/>
    </location>
</feature>